<accession>A0A183Q5Q8</accession>
<reference evidence="2 3" key="1">
    <citation type="submission" date="2018-11" db="EMBL/GenBank/DDBJ databases">
        <authorList>
            <consortium name="Pathogen Informatics"/>
        </authorList>
    </citation>
    <scope>NUCLEOTIDE SEQUENCE [LARGE SCALE GENOMIC DNA]</scope>
    <source>
        <strain>Denwood</strain>
        <strain evidence="3">Zambia</strain>
    </source>
</reference>
<dbReference type="AlphaFoldDB" id="A0A183Q5Q8"/>
<organism evidence="2 3">
    <name type="scientific">Schistosoma mattheei</name>
    <dbReference type="NCBI Taxonomy" id="31246"/>
    <lineage>
        <taxon>Eukaryota</taxon>
        <taxon>Metazoa</taxon>
        <taxon>Spiralia</taxon>
        <taxon>Lophotrochozoa</taxon>
        <taxon>Platyhelminthes</taxon>
        <taxon>Trematoda</taxon>
        <taxon>Digenea</taxon>
        <taxon>Strigeidida</taxon>
        <taxon>Schistosomatoidea</taxon>
        <taxon>Schistosomatidae</taxon>
        <taxon>Schistosoma</taxon>
    </lineage>
</organism>
<evidence type="ECO:0000313" key="3">
    <source>
        <dbReference type="Proteomes" id="UP000269396"/>
    </source>
</evidence>
<feature type="region of interest" description="Disordered" evidence="1">
    <location>
        <begin position="53"/>
        <end position="76"/>
    </location>
</feature>
<name>A0A183Q5Q8_9TREM</name>
<gene>
    <name evidence="2" type="ORF">SMTD_LOCUS21944</name>
</gene>
<sequence length="142" mass="15528">MCNVDYDLCTTPYRGRTAGGVGRALAGANLSALKAVASVSSINPKSYFSNLTSMNNSSQTNHNNNNNNNNSASTDSNLSEHDMVEVKFSHSNSLDDSEQQRRESTLNFDANPMNSTNVSSGFNGGQCFYFFFPSYDFHLRGL</sequence>
<keyword evidence="3" id="KW-1185">Reference proteome</keyword>
<dbReference type="Proteomes" id="UP000269396">
    <property type="component" value="Unassembled WGS sequence"/>
</dbReference>
<protein>
    <submittedName>
        <fullName evidence="2">Uncharacterized protein</fullName>
    </submittedName>
</protein>
<dbReference type="EMBL" id="UZAL01049138">
    <property type="protein sequence ID" value="VDP86062.1"/>
    <property type="molecule type" value="Genomic_DNA"/>
</dbReference>
<proteinExistence type="predicted"/>
<evidence type="ECO:0000256" key="1">
    <source>
        <dbReference type="SAM" id="MobiDB-lite"/>
    </source>
</evidence>
<feature type="region of interest" description="Disordered" evidence="1">
    <location>
        <begin position="89"/>
        <end position="113"/>
    </location>
</feature>
<evidence type="ECO:0000313" key="2">
    <source>
        <dbReference type="EMBL" id="VDP86062.1"/>
    </source>
</evidence>